<name>A0A5B7H069_PORTR</name>
<protein>
    <submittedName>
        <fullName evidence="1">Uncharacterized protein</fullName>
    </submittedName>
</protein>
<reference evidence="1 2" key="1">
    <citation type="submission" date="2019-05" db="EMBL/GenBank/DDBJ databases">
        <title>Another draft genome of Portunus trituberculatus and its Hox gene families provides insights of decapod evolution.</title>
        <authorList>
            <person name="Jeong J.-H."/>
            <person name="Song I."/>
            <person name="Kim S."/>
            <person name="Choi T."/>
            <person name="Kim D."/>
            <person name="Ryu S."/>
            <person name="Kim W."/>
        </authorList>
    </citation>
    <scope>NUCLEOTIDE SEQUENCE [LARGE SCALE GENOMIC DNA]</scope>
    <source>
        <tissue evidence="1">Muscle</tissue>
    </source>
</reference>
<accession>A0A5B7H069</accession>
<sequence>MDSPTDRLTDRYMADALFRRDKMCLGAVKKSGRVGKAEGSVGNWGARVSHGAAPPKPLTIPILSQPLLSFYHSLTSGEVFGAPFREVSDNQCERFEASSGQRSFPVSRDFSLDQAKSDHKCKCFRSEPTMI</sequence>
<proteinExistence type="predicted"/>
<comment type="caution">
    <text evidence="1">The sequence shown here is derived from an EMBL/GenBank/DDBJ whole genome shotgun (WGS) entry which is preliminary data.</text>
</comment>
<gene>
    <name evidence="1" type="ORF">E2C01_057385</name>
</gene>
<dbReference type="AlphaFoldDB" id="A0A5B7H069"/>
<dbReference type="EMBL" id="VSRR010020621">
    <property type="protein sequence ID" value="MPC63289.1"/>
    <property type="molecule type" value="Genomic_DNA"/>
</dbReference>
<organism evidence="1 2">
    <name type="scientific">Portunus trituberculatus</name>
    <name type="common">Swimming crab</name>
    <name type="synonym">Neptunus trituberculatus</name>
    <dbReference type="NCBI Taxonomy" id="210409"/>
    <lineage>
        <taxon>Eukaryota</taxon>
        <taxon>Metazoa</taxon>
        <taxon>Ecdysozoa</taxon>
        <taxon>Arthropoda</taxon>
        <taxon>Crustacea</taxon>
        <taxon>Multicrustacea</taxon>
        <taxon>Malacostraca</taxon>
        <taxon>Eumalacostraca</taxon>
        <taxon>Eucarida</taxon>
        <taxon>Decapoda</taxon>
        <taxon>Pleocyemata</taxon>
        <taxon>Brachyura</taxon>
        <taxon>Eubrachyura</taxon>
        <taxon>Portunoidea</taxon>
        <taxon>Portunidae</taxon>
        <taxon>Portuninae</taxon>
        <taxon>Portunus</taxon>
    </lineage>
</organism>
<evidence type="ECO:0000313" key="2">
    <source>
        <dbReference type="Proteomes" id="UP000324222"/>
    </source>
</evidence>
<keyword evidence="2" id="KW-1185">Reference proteome</keyword>
<dbReference type="Proteomes" id="UP000324222">
    <property type="component" value="Unassembled WGS sequence"/>
</dbReference>
<evidence type="ECO:0000313" key="1">
    <source>
        <dbReference type="EMBL" id="MPC63289.1"/>
    </source>
</evidence>